<feature type="signal peptide" evidence="9">
    <location>
        <begin position="1"/>
        <end position="24"/>
    </location>
</feature>
<comment type="subcellular location">
    <subcellularLocation>
        <location evidence="1">Cell outer membrane</location>
    </subcellularLocation>
</comment>
<keyword evidence="7" id="KW-0998">Cell outer membrane</keyword>
<dbReference type="InterPro" id="IPR051906">
    <property type="entry name" value="TolC-like"/>
</dbReference>
<dbReference type="GO" id="GO:0015288">
    <property type="term" value="F:porin activity"/>
    <property type="evidence" value="ECO:0007669"/>
    <property type="project" value="TreeGrafter"/>
</dbReference>
<dbReference type="GO" id="GO:1990281">
    <property type="term" value="C:efflux pump complex"/>
    <property type="evidence" value="ECO:0007669"/>
    <property type="project" value="TreeGrafter"/>
</dbReference>
<comment type="similarity">
    <text evidence="2">Belongs to the outer membrane factor (OMF) (TC 1.B.17) family.</text>
</comment>
<keyword evidence="5" id="KW-0812">Transmembrane</keyword>
<evidence type="ECO:0000256" key="9">
    <source>
        <dbReference type="SAM" id="SignalP"/>
    </source>
</evidence>
<evidence type="ECO:0000256" key="7">
    <source>
        <dbReference type="ARBA" id="ARBA00023237"/>
    </source>
</evidence>
<name>A0A9D9EEB8_9BACT</name>
<keyword evidence="8" id="KW-0175">Coiled coil</keyword>
<dbReference type="PANTHER" id="PTHR30026">
    <property type="entry name" value="OUTER MEMBRANE PROTEIN TOLC"/>
    <property type="match status" value="1"/>
</dbReference>
<feature type="coiled-coil region" evidence="8">
    <location>
        <begin position="369"/>
        <end position="400"/>
    </location>
</feature>
<keyword evidence="9" id="KW-0732">Signal</keyword>
<protein>
    <submittedName>
        <fullName evidence="10">TolC family protein</fullName>
    </submittedName>
</protein>
<dbReference type="GO" id="GO:0009279">
    <property type="term" value="C:cell outer membrane"/>
    <property type="evidence" value="ECO:0007669"/>
    <property type="project" value="UniProtKB-SubCell"/>
</dbReference>
<dbReference type="InterPro" id="IPR003423">
    <property type="entry name" value="OMP_efflux"/>
</dbReference>
<dbReference type="EMBL" id="JADIMO010000119">
    <property type="protein sequence ID" value="MBO8445888.1"/>
    <property type="molecule type" value="Genomic_DNA"/>
</dbReference>
<keyword evidence="6" id="KW-0472">Membrane</keyword>
<dbReference type="Proteomes" id="UP000823619">
    <property type="component" value="Unassembled WGS sequence"/>
</dbReference>
<organism evidence="10 11">
    <name type="scientific">Candidatus Cryptobacteroides merdavium</name>
    <dbReference type="NCBI Taxonomy" id="2840769"/>
    <lineage>
        <taxon>Bacteria</taxon>
        <taxon>Pseudomonadati</taxon>
        <taxon>Bacteroidota</taxon>
        <taxon>Bacteroidia</taxon>
        <taxon>Bacteroidales</taxon>
        <taxon>Candidatus Cryptobacteroides</taxon>
    </lineage>
</organism>
<gene>
    <name evidence="10" type="ORF">IAC23_09420</name>
</gene>
<evidence type="ECO:0000256" key="5">
    <source>
        <dbReference type="ARBA" id="ARBA00022692"/>
    </source>
</evidence>
<comment type="caution">
    <text evidence="10">The sequence shown here is derived from an EMBL/GenBank/DDBJ whole genome shotgun (WGS) entry which is preliminary data.</text>
</comment>
<accession>A0A9D9EEB8</accession>
<evidence type="ECO:0000256" key="3">
    <source>
        <dbReference type="ARBA" id="ARBA00022448"/>
    </source>
</evidence>
<dbReference type="GO" id="GO:0015562">
    <property type="term" value="F:efflux transmembrane transporter activity"/>
    <property type="evidence" value="ECO:0007669"/>
    <property type="project" value="InterPro"/>
</dbReference>
<feature type="chain" id="PRO_5039505616" evidence="9">
    <location>
        <begin position="25"/>
        <end position="479"/>
    </location>
</feature>
<proteinExistence type="inferred from homology"/>
<reference evidence="10" key="2">
    <citation type="journal article" date="2021" name="PeerJ">
        <title>Extensive microbial diversity within the chicken gut microbiome revealed by metagenomics and culture.</title>
        <authorList>
            <person name="Gilroy R."/>
            <person name="Ravi A."/>
            <person name="Getino M."/>
            <person name="Pursley I."/>
            <person name="Horton D.L."/>
            <person name="Alikhan N.F."/>
            <person name="Baker D."/>
            <person name="Gharbi K."/>
            <person name="Hall N."/>
            <person name="Watson M."/>
            <person name="Adriaenssens E.M."/>
            <person name="Foster-Nyarko E."/>
            <person name="Jarju S."/>
            <person name="Secka A."/>
            <person name="Antonio M."/>
            <person name="Oren A."/>
            <person name="Chaudhuri R.R."/>
            <person name="La Ragione R."/>
            <person name="Hildebrand F."/>
            <person name="Pallen M.J."/>
        </authorList>
    </citation>
    <scope>NUCLEOTIDE SEQUENCE</scope>
    <source>
        <strain evidence="10">D5-748</strain>
    </source>
</reference>
<dbReference type="SUPFAM" id="SSF56954">
    <property type="entry name" value="Outer membrane efflux proteins (OEP)"/>
    <property type="match status" value="1"/>
</dbReference>
<sequence>MDHKTIMTGAAALMMFLGGQAANAQMIPQSGQAAEAQMMPQAEQTEMQKVFTLKECMEYAISNSTKVRIQQATNGDNQVARRDAILAAFTPSISGDAYVYSNFGRTIDPESNTYISSTSFNNAWSVSAGINLFNGFEAVNNLRITKTSKAMGISQEQQIKDQICLATIEAYCNVVYYTRLNGILKDQVETAENSLKLAKRQEELGQKGYADVVQMAADLADKEYQLVTAQNSLNDAYITLKDVMFWPITEPLEIDGSIAEDADWQYEGMLQNEADERTVIEKAKSTLPDIFIAIGTMDNARMELRTAKWQIAPSLSLYAGWSTSYYTYPGQEGYVPVPFWNQFRNNGGEYVQLSLSIPIFDRLSRHSNVARKKNAYRRATAEYEQKVREVEAEVSRAIQDRDGASAAFIQADKRADVQEEAYRLNKKKFEQGLISSIEFHTASDTYLNAMAERLNAMLQYQIKKKVVAYYNGIHYLDQE</sequence>
<keyword evidence="4" id="KW-1134">Transmembrane beta strand</keyword>
<evidence type="ECO:0000256" key="2">
    <source>
        <dbReference type="ARBA" id="ARBA00007613"/>
    </source>
</evidence>
<reference evidence="10" key="1">
    <citation type="submission" date="2020-10" db="EMBL/GenBank/DDBJ databases">
        <authorList>
            <person name="Gilroy R."/>
        </authorList>
    </citation>
    <scope>NUCLEOTIDE SEQUENCE</scope>
    <source>
        <strain evidence="10">D5-748</strain>
    </source>
</reference>
<dbReference type="PANTHER" id="PTHR30026:SF20">
    <property type="entry name" value="OUTER MEMBRANE PROTEIN TOLC"/>
    <property type="match status" value="1"/>
</dbReference>
<dbReference type="Pfam" id="PF02321">
    <property type="entry name" value="OEP"/>
    <property type="match status" value="2"/>
</dbReference>
<dbReference type="Gene3D" id="1.20.1600.10">
    <property type="entry name" value="Outer membrane efflux proteins (OEP)"/>
    <property type="match status" value="1"/>
</dbReference>
<evidence type="ECO:0000313" key="10">
    <source>
        <dbReference type="EMBL" id="MBO8445888.1"/>
    </source>
</evidence>
<evidence type="ECO:0000313" key="11">
    <source>
        <dbReference type="Proteomes" id="UP000823619"/>
    </source>
</evidence>
<evidence type="ECO:0000256" key="8">
    <source>
        <dbReference type="SAM" id="Coils"/>
    </source>
</evidence>
<dbReference type="AlphaFoldDB" id="A0A9D9EEB8"/>
<evidence type="ECO:0000256" key="1">
    <source>
        <dbReference type="ARBA" id="ARBA00004442"/>
    </source>
</evidence>
<evidence type="ECO:0000256" key="6">
    <source>
        <dbReference type="ARBA" id="ARBA00023136"/>
    </source>
</evidence>
<keyword evidence="3" id="KW-0813">Transport</keyword>
<evidence type="ECO:0000256" key="4">
    <source>
        <dbReference type="ARBA" id="ARBA00022452"/>
    </source>
</evidence>